<reference evidence="1" key="1">
    <citation type="submission" date="2020-08" db="EMBL/GenBank/DDBJ databases">
        <title>Multicomponent nature underlies the extraordinary mechanical properties of spider dragline silk.</title>
        <authorList>
            <person name="Kono N."/>
            <person name="Nakamura H."/>
            <person name="Mori M."/>
            <person name="Yoshida Y."/>
            <person name="Ohtoshi R."/>
            <person name="Malay A.D."/>
            <person name="Moran D.A.P."/>
            <person name="Tomita M."/>
            <person name="Numata K."/>
            <person name="Arakawa K."/>
        </authorList>
    </citation>
    <scope>NUCLEOTIDE SEQUENCE</scope>
</reference>
<proteinExistence type="predicted"/>
<gene>
    <name evidence="1" type="ORF">TNCV_2145881</name>
</gene>
<dbReference type="Proteomes" id="UP000887159">
    <property type="component" value="Unassembled WGS sequence"/>
</dbReference>
<protein>
    <submittedName>
        <fullName evidence="1">Uncharacterized protein</fullName>
    </submittedName>
</protein>
<comment type="caution">
    <text evidence="1">The sequence shown here is derived from an EMBL/GenBank/DDBJ whole genome shotgun (WGS) entry which is preliminary data.</text>
</comment>
<accession>A0A8X6VSJ7</accession>
<dbReference type="EMBL" id="BMAU01021354">
    <property type="protein sequence ID" value="GFY19895.1"/>
    <property type="molecule type" value="Genomic_DNA"/>
</dbReference>
<dbReference type="AlphaFoldDB" id="A0A8X6VSJ7"/>
<name>A0A8X6VSJ7_TRICX</name>
<evidence type="ECO:0000313" key="1">
    <source>
        <dbReference type="EMBL" id="GFY19895.1"/>
    </source>
</evidence>
<sequence>MDSSLKEYFFLEPSFQIFSQQHHPMPHPQMIASTKHFVQDGTLFSSFFSLPFYVRYPIFLHQVTPPSTAPFLRIVQMLERKDLLSSIYVLQERGPLASIKDSFLGR</sequence>
<keyword evidence="2" id="KW-1185">Reference proteome</keyword>
<evidence type="ECO:0000313" key="2">
    <source>
        <dbReference type="Proteomes" id="UP000887159"/>
    </source>
</evidence>
<organism evidence="1 2">
    <name type="scientific">Trichonephila clavipes</name>
    <name type="common">Golden silk orbweaver</name>
    <name type="synonym">Nephila clavipes</name>
    <dbReference type="NCBI Taxonomy" id="2585209"/>
    <lineage>
        <taxon>Eukaryota</taxon>
        <taxon>Metazoa</taxon>
        <taxon>Ecdysozoa</taxon>
        <taxon>Arthropoda</taxon>
        <taxon>Chelicerata</taxon>
        <taxon>Arachnida</taxon>
        <taxon>Araneae</taxon>
        <taxon>Araneomorphae</taxon>
        <taxon>Entelegynae</taxon>
        <taxon>Araneoidea</taxon>
        <taxon>Nephilidae</taxon>
        <taxon>Trichonephila</taxon>
    </lineage>
</organism>